<organism evidence="3 4">
    <name type="scientific">Ceratopteris richardii</name>
    <name type="common">Triangle waterfern</name>
    <dbReference type="NCBI Taxonomy" id="49495"/>
    <lineage>
        <taxon>Eukaryota</taxon>
        <taxon>Viridiplantae</taxon>
        <taxon>Streptophyta</taxon>
        <taxon>Embryophyta</taxon>
        <taxon>Tracheophyta</taxon>
        <taxon>Polypodiopsida</taxon>
        <taxon>Polypodiidae</taxon>
        <taxon>Polypodiales</taxon>
        <taxon>Pteridineae</taxon>
        <taxon>Pteridaceae</taxon>
        <taxon>Parkerioideae</taxon>
        <taxon>Ceratopteris</taxon>
    </lineage>
</organism>
<dbReference type="InterPro" id="IPR036312">
    <property type="entry name" value="Bifun_inhib/LTP/seed_sf"/>
</dbReference>
<dbReference type="OMA" id="ICKCLET"/>
<dbReference type="EMBL" id="CM035416">
    <property type="protein sequence ID" value="KAH7424509.1"/>
    <property type="molecule type" value="Genomic_DNA"/>
</dbReference>
<evidence type="ECO:0000259" key="2">
    <source>
        <dbReference type="Pfam" id="PF00234"/>
    </source>
</evidence>
<dbReference type="Pfam" id="PF00234">
    <property type="entry name" value="Tryp_alpha_amyl"/>
    <property type="match status" value="1"/>
</dbReference>
<accession>A0A8T2TVH3</accession>
<dbReference type="SUPFAM" id="SSF47699">
    <property type="entry name" value="Bifunctional inhibitor/lipid-transfer protein/seed storage 2S albumin"/>
    <property type="match status" value="1"/>
</dbReference>
<proteinExistence type="predicted"/>
<gene>
    <name evidence="3" type="ORF">KP509_11G012100</name>
</gene>
<evidence type="ECO:0000313" key="3">
    <source>
        <dbReference type="EMBL" id="KAH7424509.1"/>
    </source>
</evidence>
<protein>
    <recommendedName>
        <fullName evidence="2">Bifunctional inhibitor/plant lipid transfer protein/seed storage helical domain-containing protein</fullName>
    </recommendedName>
</protein>
<comment type="caution">
    <text evidence="3">The sequence shown here is derived from an EMBL/GenBank/DDBJ whole genome shotgun (WGS) entry which is preliminary data.</text>
</comment>
<dbReference type="GO" id="GO:0006869">
    <property type="term" value="P:lipid transport"/>
    <property type="evidence" value="ECO:0007669"/>
    <property type="project" value="InterPro"/>
</dbReference>
<dbReference type="InterPro" id="IPR016140">
    <property type="entry name" value="Bifunc_inhib/LTP/seed_store"/>
</dbReference>
<keyword evidence="1" id="KW-0732">Signal</keyword>
<dbReference type="InterPro" id="IPR000528">
    <property type="entry name" value="Plant_nsLTP"/>
</dbReference>
<feature type="chain" id="PRO_5035812145" description="Bifunctional inhibitor/plant lipid transfer protein/seed storage helical domain-containing protein" evidence="1">
    <location>
        <begin position="32"/>
        <end position="122"/>
    </location>
</feature>
<feature type="domain" description="Bifunctional inhibitor/plant lipid transfer protein/seed storage helical" evidence="2">
    <location>
        <begin position="34"/>
        <end position="109"/>
    </location>
</feature>
<dbReference type="OrthoDB" id="649864at2759"/>
<dbReference type="Gene3D" id="1.10.110.10">
    <property type="entry name" value="Plant lipid-transfer and hydrophobic proteins"/>
    <property type="match status" value="1"/>
</dbReference>
<keyword evidence="4" id="KW-1185">Reference proteome</keyword>
<dbReference type="PRINTS" id="PR00382">
    <property type="entry name" value="LIPIDTRNSFER"/>
</dbReference>
<dbReference type="PANTHER" id="PTHR33076">
    <property type="entry name" value="NON-SPECIFIC LIPID-TRANSFER PROTEIN 2-RELATED"/>
    <property type="match status" value="1"/>
</dbReference>
<evidence type="ECO:0000313" key="4">
    <source>
        <dbReference type="Proteomes" id="UP000825935"/>
    </source>
</evidence>
<feature type="signal peptide" evidence="1">
    <location>
        <begin position="1"/>
        <end position="31"/>
    </location>
</feature>
<evidence type="ECO:0000256" key="1">
    <source>
        <dbReference type="SAM" id="SignalP"/>
    </source>
</evidence>
<name>A0A8T2TVH3_CERRI</name>
<dbReference type="GO" id="GO:0008289">
    <property type="term" value="F:lipid binding"/>
    <property type="evidence" value="ECO:0007669"/>
    <property type="project" value="InterPro"/>
</dbReference>
<reference evidence="3" key="1">
    <citation type="submission" date="2021-08" db="EMBL/GenBank/DDBJ databases">
        <title>WGS assembly of Ceratopteris richardii.</title>
        <authorList>
            <person name="Marchant D.B."/>
            <person name="Chen G."/>
            <person name="Jenkins J."/>
            <person name="Shu S."/>
            <person name="Leebens-Mack J."/>
            <person name="Grimwood J."/>
            <person name="Schmutz J."/>
            <person name="Soltis P."/>
            <person name="Soltis D."/>
            <person name="Chen Z.-H."/>
        </authorList>
    </citation>
    <scope>NUCLEOTIDE SEQUENCE</scope>
    <source>
        <strain evidence="3">Whitten #5841</strain>
        <tissue evidence="3">Leaf</tissue>
    </source>
</reference>
<sequence length="122" mass="12727">MEGYGRGRFVTAALMLVLMTTSLWTGSVVDAQNCGNIGASLAPCLGFLNGGPQPAYNSGCCSSVRSLDRSAQTSRAVRQNICRCLQSAAAILKPSPSAVNKLAAVCGARNRFSLNQNCNSLP</sequence>
<dbReference type="AlphaFoldDB" id="A0A8T2TVH3"/>
<dbReference type="Proteomes" id="UP000825935">
    <property type="component" value="Chromosome 11"/>
</dbReference>